<evidence type="ECO:0000313" key="3">
    <source>
        <dbReference type="Proteomes" id="UP000441399"/>
    </source>
</evidence>
<evidence type="ECO:0000256" key="1">
    <source>
        <dbReference type="SAM" id="SignalP"/>
    </source>
</evidence>
<keyword evidence="3" id="KW-1185">Reference proteome</keyword>
<gene>
    <name evidence="2" type="ORF">OPDIPICF_02539</name>
</gene>
<sequence>MYHLRKGLLLVFYLAAFGNAAELLPGEQKHNKARPGLMARVLEARSLINKVELTRDRIALVEANRILREVLREAPDFAPAHREFSLVFYFNEFYFGYLDERDHSQVWRSLNSAHKLDKEYGQIAFDRAYALIYRGDYDRASAEILKLDRSIDPVAFELLKMDLAIAQKNYDLARLNLKELEHLKIKMTDIPYRTAQIFHHSDGQDDAWKALREAIGQGHNRKDVFLLGYYISIVNRDPVKSLEMIENLKRFNVPSKLLNGYSSRVYGIWAEKNIGEKKPKAAIECIGRMEEFGAPEKRTKHLKLLAYKAWIKQLIHDRHLEKALKVLLVADQNGMSKNQIDSYSSHIEKLQKDKVNWFNE</sequence>
<organism evidence="2 3">
    <name type="scientific">BD1-7 clade bacterium</name>
    <dbReference type="NCBI Taxonomy" id="2029982"/>
    <lineage>
        <taxon>Bacteria</taxon>
        <taxon>Pseudomonadati</taxon>
        <taxon>Pseudomonadota</taxon>
        <taxon>Gammaproteobacteria</taxon>
        <taxon>Cellvibrionales</taxon>
        <taxon>Spongiibacteraceae</taxon>
        <taxon>BD1-7 clade</taxon>
    </lineage>
</organism>
<feature type="chain" id="PRO_5025072449" description="Beta-barrel assembly-enhancing protease" evidence="1">
    <location>
        <begin position="21"/>
        <end position="360"/>
    </location>
</feature>
<keyword evidence="1" id="KW-0732">Signal</keyword>
<feature type="signal peptide" evidence="1">
    <location>
        <begin position="1"/>
        <end position="20"/>
    </location>
</feature>
<dbReference type="EMBL" id="CACSIO010000045">
    <property type="protein sequence ID" value="CAA0122036.1"/>
    <property type="molecule type" value="Genomic_DNA"/>
</dbReference>
<protein>
    <recommendedName>
        <fullName evidence="4">Beta-barrel assembly-enhancing protease</fullName>
    </recommendedName>
</protein>
<name>A0A5S9QRM0_9GAMM</name>
<dbReference type="InterPro" id="IPR011990">
    <property type="entry name" value="TPR-like_helical_dom_sf"/>
</dbReference>
<reference evidence="2 3" key="1">
    <citation type="submission" date="2019-11" db="EMBL/GenBank/DDBJ databases">
        <authorList>
            <person name="Holert J."/>
        </authorList>
    </citation>
    <scope>NUCLEOTIDE SEQUENCE [LARGE SCALE GENOMIC DNA]</scope>
    <source>
        <strain evidence="2">SB11_3</strain>
    </source>
</reference>
<evidence type="ECO:0008006" key="4">
    <source>
        <dbReference type="Google" id="ProtNLM"/>
    </source>
</evidence>
<dbReference type="Proteomes" id="UP000441399">
    <property type="component" value="Unassembled WGS sequence"/>
</dbReference>
<dbReference type="AlphaFoldDB" id="A0A5S9QRM0"/>
<proteinExistence type="predicted"/>
<accession>A0A5S9QRM0</accession>
<dbReference type="OrthoDB" id="9985680at2"/>
<evidence type="ECO:0000313" key="2">
    <source>
        <dbReference type="EMBL" id="CAA0122036.1"/>
    </source>
</evidence>
<dbReference type="Gene3D" id="1.25.40.10">
    <property type="entry name" value="Tetratricopeptide repeat domain"/>
    <property type="match status" value="1"/>
</dbReference>